<dbReference type="CDD" id="cd19769">
    <property type="entry name" value="Bbox2_TRIM16-like"/>
    <property type="match status" value="1"/>
</dbReference>
<proteinExistence type="predicted"/>
<evidence type="ECO:0000313" key="8">
    <source>
        <dbReference type="Ensembl" id="ENSECRP00000033455.1"/>
    </source>
</evidence>
<evidence type="ECO:0000256" key="1">
    <source>
        <dbReference type="ARBA" id="ARBA00022723"/>
    </source>
</evidence>
<keyword evidence="3" id="KW-0862">Zinc</keyword>
<dbReference type="Gene3D" id="3.30.160.60">
    <property type="entry name" value="Classic Zinc Finger"/>
    <property type="match status" value="1"/>
</dbReference>
<evidence type="ECO:0000259" key="6">
    <source>
        <dbReference type="PROSITE" id="PS50089"/>
    </source>
</evidence>
<dbReference type="PROSITE" id="PS50119">
    <property type="entry name" value="ZF_BBOX"/>
    <property type="match status" value="1"/>
</dbReference>
<dbReference type="AlphaFoldDB" id="A0A8C4TPB6"/>
<reference evidence="8" key="2">
    <citation type="submission" date="2025-08" db="UniProtKB">
        <authorList>
            <consortium name="Ensembl"/>
        </authorList>
    </citation>
    <scope>IDENTIFICATION</scope>
</reference>
<evidence type="ECO:0000256" key="2">
    <source>
        <dbReference type="ARBA" id="ARBA00022771"/>
    </source>
</evidence>
<organism evidence="8 9">
    <name type="scientific">Erpetoichthys calabaricus</name>
    <name type="common">Rope fish</name>
    <name type="synonym">Calamoichthys calabaricus</name>
    <dbReference type="NCBI Taxonomy" id="27687"/>
    <lineage>
        <taxon>Eukaryota</taxon>
        <taxon>Metazoa</taxon>
        <taxon>Chordata</taxon>
        <taxon>Craniata</taxon>
        <taxon>Vertebrata</taxon>
        <taxon>Euteleostomi</taxon>
        <taxon>Actinopterygii</taxon>
        <taxon>Polypteriformes</taxon>
        <taxon>Polypteridae</taxon>
        <taxon>Erpetoichthys</taxon>
    </lineage>
</organism>
<dbReference type="InterPro" id="IPR001841">
    <property type="entry name" value="Znf_RING"/>
</dbReference>
<dbReference type="Gene3D" id="3.30.40.10">
    <property type="entry name" value="Zinc/RING finger domain, C3HC4 (zinc finger)"/>
    <property type="match status" value="1"/>
</dbReference>
<sequence length="263" mass="29870">MNEFLLSFDSRQRSSLGISVHYGSCSSFSLRGSLFLLGVSGRPEEARHYPCGHNYCLDCINDYWDQSDSVGVYLCPQCRRSFNVRPELNRNTILTEIIEKLKAAGSDVALSQSYAGPEDVPCDVCPGRKRRAVKTCLTCMASYCESHLQPHREFEALKKHKLVEPNGNLEEKICEKHLRALEVFCRTDGTCVCLLCVATEHKSHDTVTPEEERAGRQSQLDKEKKGLRKRIQETEKRLEEMKESVVKIQVSWSSLTVLVILRV</sequence>
<evidence type="ECO:0000259" key="7">
    <source>
        <dbReference type="PROSITE" id="PS50119"/>
    </source>
</evidence>
<evidence type="ECO:0000313" key="9">
    <source>
        <dbReference type="Proteomes" id="UP000694620"/>
    </source>
</evidence>
<evidence type="ECO:0000256" key="3">
    <source>
        <dbReference type="ARBA" id="ARBA00022833"/>
    </source>
</evidence>
<dbReference type="PANTHER" id="PTHR25465:SF14">
    <property type="entry name" value="E3 UBIQUITIN-PROTEIN LIGASE TRIM65"/>
    <property type="match status" value="1"/>
</dbReference>
<reference evidence="8" key="3">
    <citation type="submission" date="2025-09" db="UniProtKB">
        <authorList>
            <consortium name="Ensembl"/>
        </authorList>
    </citation>
    <scope>IDENTIFICATION</scope>
</reference>
<gene>
    <name evidence="8" type="primary">LOC114661663</name>
</gene>
<evidence type="ECO:0000256" key="4">
    <source>
        <dbReference type="PROSITE-ProRule" id="PRU00024"/>
    </source>
</evidence>
<dbReference type="InterPro" id="IPR000315">
    <property type="entry name" value="Znf_B-box"/>
</dbReference>
<keyword evidence="9" id="KW-1185">Reference proteome</keyword>
<dbReference type="SUPFAM" id="SSF57845">
    <property type="entry name" value="B-box zinc-binding domain"/>
    <property type="match status" value="1"/>
</dbReference>
<dbReference type="GeneTree" id="ENSGT01150000286950"/>
<dbReference type="SMART" id="SM00336">
    <property type="entry name" value="BBOX"/>
    <property type="match status" value="2"/>
</dbReference>
<dbReference type="GO" id="GO:0008270">
    <property type="term" value="F:zinc ion binding"/>
    <property type="evidence" value="ECO:0007669"/>
    <property type="project" value="UniProtKB-KW"/>
</dbReference>
<keyword evidence="2 4" id="KW-0863">Zinc-finger</keyword>
<reference evidence="8" key="1">
    <citation type="submission" date="2021-06" db="EMBL/GenBank/DDBJ databases">
        <authorList>
            <consortium name="Wellcome Sanger Institute Data Sharing"/>
        </authorList>
    </citation>
    <scope>NUCLEOTIDE SEQUENCE [LARGE SCALE GENOMIC DNA]</scope>
</reference>
<protein>
    <submittedName>
        <fullName evidence="8">Tripartite motif-containing protein 16-like</fullName>
    </submittedName>
</protein>
<dbReference type="PROSITE" id="PS00518">
    <property type="entry name" value="ZF_RING_1"/>
    <property type="match status" value="1"/>
</dbReference>
<dbReference type="SUPFAM" id="SSF57850">
    <property type="entry name" value="RING/U-box"/>
    <property type="match status" value="1"/>
</dbReference>
<keyword evidence="1" id="KW-0479">Metal-binding</keyword>
<dbReference type="InterPro" id="IPR013083">
    <property type="entry name" value="Znf_RING/FYVE/PHD"/>
</dbReference>
<feature type="domain" description="B box-type" evidence="7">
    <location>
        <begin position="169"/>
        <end position="209"/>
    </location>
</feature>
<dbReference type="Ensembl" id="ENSECRT00000034183.1">
    <property type="protein sequence ID" value="ENSECRP00000033455.1"/>
    <property type="gene ID" value="ENSECRG00000022644.1"/>
</dbReference>
<dbReference type="Pfam" id="PF15227">
    <property type="entry name" value="zf-C3HC4_4"/>
    <property type="match status" value="1"/>
</dbReference>
<feature type="region of interest" description="Disordered" evidence="5">
    <location>
        <begin position="206"/>
        <end position="226"/>
    </location>
</feature>
<name>A0A8C4TPB6_ERPCA</name>
<feature type="domain" description="RING-type" evidence="6">
    <location>
        <begin position="50"/>
        <end position="79"/>
    </location>
</feature>
<dbReference type="PANTHER" id="PTHR25465">
    <property type="entry name" value="B-BOX DOMAIN CONTAINING"/>
    <property type="match status" value="1"/>
</dbReference>
<accession>A0A8C4TPB6</accession>
<dbReference type="Gene3D" id="4.10.830.40">
    <property type="match status" value="1"/>
</dbReference>
<dbReference type="Pfam" id="PF00643">
    <property type="entry name" value="zf-B_box"/>
    <property type="match status" value="1"/>
</dbReference>
<dbReference type="PROSITE" id="PS50089">
    <property type="entry name" value="ZF_RING_2"/>
    <property type="match status" value="1"/>
</dbReference>
<dbReference type="InterPro" id="IPR017907">
    <property type="entry name" value="Znf_RING_CS"/>
</dbReference>
<dbReference type="Proteomes" id="UP000694620">
    <property type="component" value="Chromosome 12"/>
</dbReference>
<dbReference type="InterPro" id="IPR051051">
    <property type="entry name" value="E3_ubiq-ligase_TRIM/RNF"/>
</dbReference>
<evidence type="ECO:0000256" key="5">
    <source>
        <dbReference type="SAM" id="MobiDB-lite"/>
    </source>
</evidence>